<dbReference type="GO" id="GO:0005737">
    <property type="term" value="C:cytoplasm"/>
    <property type="evidence" value="ECO:0007669"/>
    <property type="project" value="TreeGrafter"/>
</dbReference>
<evidence type="ECO:0000256" key="2">
    <source>
        <dbReference type="PROSITE-ProRule" id="PRU00339"/>
    </source>
</evidence>
<dbReference type="CDD" id="cd22089">
    <property type="entry name" value="F-box_FBXO9"/>
    <property type="match status" value="1"/>
</dbReference>
<feature type="compositionally biased region" description="Low complexity" evidence="3">
    <location>
        <begin position="81"/>
        <end position="96"/>
    </location>
</feature>
<evidence type="ECO:0000256" key="1">
    <source>
        <dbReference type="ARBA" id="ARBA00022786"/>
    </source>
</evidence>
<keyword evidence="6" id="KW-1185">Reference proteome</keyword>
<reference evidence="7" key="1">
    <citation type="submission" date="2025-08" db="UniProtKB">
        <authorList>
            <consortium name="RefSeq"/>
        </authorList>
    </citation>
    <scope>IDENTIFICATION</scope>
</reference>
<dbReference type="InterPro" id="IPR045464">
    <property type="entry name" value="Hrt3/FBXO9_C"/>
</dbReference>
<feature type="region of interest" description="Disordered" evidence="3">
    <location>
        <begin position="123"/>
        <end position="149"/>
    </location>
</feature>
<dbReference type="PANTHER" id="PTHR12874:SF29">
    <property type="entry name" value="F-BOX ONLY PROTEIN 9"/>
    <property type="match status" value="1"/>
</dbReference>
<dbReference type="OrthoDB" id="2117972at2759"/>
<sequence length="531" mass="59398">MASVSGTSGVAGQEQDDSSSSNHSECDPTEVLDDTQLNNEVQPAKDELTAFRQQWLQELDSVPFPYVGKAAVIQLTDEKVSSGTAGSVASGSVDSTGKVKKQKESSVCETTEELDNLHIDIENKNTEDKSPQEVSYKKRRRKFDPRTPDEEKAKEFYLRGLQMERGGKLYAAIPYYKRAMTLKPDIEVRITNSSAIRLLAENASNETSVLKVLTPKGGHVVKAKKPETEEKSSDSEDEDVVEGEELVSRLQRILIKKGRLFRPAKHTEGAHISWLPYEVVQLVLRWVVGAELDAGSLERAAAACRGLYVAAREPDLWRCMCVRTWGKKCGAPADSGYTSWRHMYIERARVKLNGCYISKTTYMRPGENTYQDPSYQAWQYVDYYRYLRFFPDGVVLLLTTPQPPAACVARLQRRELKGNLGVVSGHYRLKGDMVVIVAKKAGSDKPPAPAGSARHPQPAEQQPHVFQMELQVRPLHGSRHSKLSWRRYAVATRRDQWSDIELAPGRFPPLVFSAVRAYTAEASAPLLQAKV</sequence>
<dbReference type="InterPro" id="IPR036047">
    <property type="entry name" value="F-box-like_dom_sf"/>
</dbReference>
<dbReference type="PANTHER" id="PTHR12874">
    <property type="entry name" value="F-BOX ONLY PROTEIN 48-RELATED"/>
    <property type="match status" value="1"/>
</dbReference>
<evidence type="ECO:0000256" key="3">
    <source>
        <dbReference type="SAM" id="MobiDB-lite"/>
    </source>
</evidence>
<dbReference type="Pfam" id="PF19270">
    <property type="entry name" value="FBO_C"/>
    <property type="match status" value="1"/>
</dbReference>
<evidence type="ECO:0000259" key="4">
    <source>
        <dbReference type="Pfam" id="PF12937"/>
    </source>
</evidence>
<evidence type="ECO:0000313" key="7">
    <source>
        <dbReference type="RefSeq" id="XP_023948313.1"/>
    </source>
</evidence>
<dbReference type="Pfam" id="PF12937">
    <property type="entry name" value="F-box-like"/>
    <property type="match status" value="1"/>
</dbReference>
<dbReference type="RefSeq" id="XP_023948313.1">
    <property type="nucleotide sequence ID" value="XM_024092545.2"/>
</dbReference>
<keyword evidence="2" id="KW-0802">TPR repeat</keyword>
<feature type="region of interest" description="Disordered" evidence="3">
    <location>
        <begin position="1"/>
        <end position="45"/>
    </location>
</feature>
<dbReference type="GO" id="GO:0031146">
    <property type="term" value="P:SCF-dependent proteasomal ubiquitin-dependent protein catabolic process"/>
    <property type="evidence" value="ECO:0007669"/>
    <property type="project" value="TreeGrafter"/>
</dbReference>
<dbReference type="AlphaFoldDB" id="A0A6J1NU26"/>
<dbReference type="GO" id="GO:0019005">
    <property type="term" value="C:SCF ubiquitin ligase complex"/>
    <property type="evidence" value="ECO:0007669"/>
    <property type="project" value="TreeGrafter"/>
</dbReference>
<feature type="compositionally biased region" description="Polar residues" evidence="3">
    <location>
        <begin position="1"/>
        <end position="10"/>
    </location>
</feature>
<dbReference type="PROSITE" id="PS50005">
    <property type="entry name" value="TPR"/>
    <property type="match status" value="1"/>
</dbReference>
<organism evidence="6 7">
    <name type="scientific">Bicyclus anynana</name>
    <name type="common">Squinting bush brown butterfly</name>
    <dbReference type="NCBI Taxonomy" id="110368"/>
    <lineage>
        <taxon>Eukaryota</taxon>
        <taxon>Metazoa</taxon>
        <taxon>Ecdysozoa</taxon>
        <taxon>Arthropoda</taxon>
        <taxon>Hexapoda</taxon>
        <taxon>Insecta</taxon>
        <taxon>Pterygota</taxon>
        <taxon>Neoptera</taxon>
        <taxon>Endopterygota</taxon>
        <taxon>Lepidoptera</taxon>
        <taxon>Glossata</taxon>
        <taxon>Ditrysia</taxon>
        <taxon>Papilionoidea</taxon>
        <taxon>Nymphalidae</taxon>
        <taxon>Satyrinae</taxon>
        <taxon>Satyrini</taxon>
        <taxon>Mycalesina</taxon>
        <taxon>Bicyclus</taxon>
    </lineage>
</organism>
<dbReference type="KEGG" id="bany:112053209"/>
<dbReference type="SUPFAM" id="SSF81383">
    <property type="entry name" value="F-box domain"/>
    <property type="match status" value="1"/>
</dbReference>
<feature type="region of interest" description="Disordered" evidence="3">
    <location>
        <begin position="442"/>
        <end position="461"/>
    </location>
</feature>
<gene>
    <name evidence="7" type="primary">LOC112053209</name>
</gene>
<feature type="domain" description="F-box" evidence="4">
    <location>
        <begin position="275"/>
        <end position="323"/>
    </location>
</feature>
<feature type="repeat" description="TPR" evidence="2">
    <location>
        <begin position="153"/>
        <end position="186"/>
    </location>
</feature>
<dbReference type="InterPro" id="IPR001810">
    <property type="entry name" value="F-box_dom"/>
</dbReference>
<name>A0A6J1NU26_BICAN</name>
<feature type="region of interest" description="Disordered" evidence="3">
    <location>
        <begin position="78"/>
        <end position="99"/>
    </location>
</feature>
<dbReference type="Gene3D" id="1.20.1280.50">
    <property type="match status" value="1"/>
</dbReference>
<dbReference type="InterPro" id="IPR019734">
    <property type="entry name" value="TPR_rpt"/>
</dbReference>
<evidence type="ECO:0000313" key="6">
    <source>
        <dbReference type="Proteomes" id="UP001652582"/>
    </source>
</evidence>
<proteinExistence type="predicted"/>
<protein>
    <submittedName>
        <fullName evidence="7">F-box only protein 9</fullName>
    </submittedName>
</protein>
<accession>A0A6J1NU26</accession>
<keyword evidence="1" id="KW-0833">Ubl conjugation pathway</keyword>
<feature type="domain" description="F-box protein Hrt3/FBXO9 C-terminal" evidence="5">
    <location>
        <begin position="338"/>
        <end position="442"/>
    </location>
</feature>
<evidence type="ECO:0000259" key="5">
    <source>
        <dbReference type="Pfam" id="PF19270"/>
    </source>
</evidence>
<dbReference type="GeneID" id="112053209"/>
<dbReference type="Proteomes" id="UP001652582">
    <property type="component" value="Chromosome 10"/>
</dbReference>